<comment type="similarity">
    <text evidence="1 5">Belongs to the pseudouridine synthase RluA family.</text>
</comment>
<comment type="caution">
    <text evidence="7">The sequence shown here is derived from an EMBL/GenBank/DDBJ whole genome shotgun (WGS) entry which is preliminary data.</text>
</comment>
<dbReference type="SUPFAM" id="SSF55174">
    <property type="entry name" value="Alpha-L RNA-binding motif"/>
    <property type="match status" value="1"/>
</dbReference>
<protein>
    <recommendedName>
        <fullName evidence="5">Pseudouridine synthase</fullName>
        <ecNumber evidence="5">5.4.99.-</ecNumber>
    </recommendedName>
</protein>
<reference evidence="8" key="1">
    <citation type="submission" date="2016-02" db="EMBL/GenBank/DDBJ databases">
        <authorList>
            <person name="Sanders J.G."/>
            <person name="Lin J.Y."/>
            <person name="Wertz J.T."/>
            <person name="Russell J.A."/>
            <person name="Moreau C.S."/>
            <person name="Powell S."/>
        </authorList>
    </citation>
    <scope>NUCLEOTIDE SEQUENCE [LARGE SCALE GENOMIC DNA]</scope>
    <source>
        <strain evidence="8">CAG34</strain>
    </source>
</reference>
<dbReference type="InterPro" id="IPR020103">
    <property type="entry name" value="PsdUridine_synth_cat_dom_sf"/>
</dbReference>
<keyword evidence="8" id="KW-1185">Reference proteome</keyword>
<evidence type="ECO:0000313" key="7">
    <source>
        <dbReference type="EMBL" id="KXU35176.1"/>
    </source>
</evidence>
<dbReference type="InterPro" id="IPR006224">
    <property type="entry name" value="PsdUridine_synth_RluA-like_CS"/>
</dbReference>
<comment type="catalytic activity">
    <reaction evidence="5">
        <text>a uridine in RNA = a pseudouridine in RNA</text>
        <dbReference type="Rhea" id="RHEA:48348"/>
        <dbReference type="Rhea" id="RHEA-COMP:12068"/>
        <dbReference type="Rhea" id="RHEA-COMP:12069"/>
        <dbReference type="ChEBI" id="CHEBI:65314"/>
        <dbReference type="ChEBI" id="CHEBI:65315"/>
    </reaction>
</comment>
<dbReference type="InterPro" id="IPR050188">
    <property type="entry name" value="RluA_PseudoU_synthase"/>
</dbReference>
<dbReference type="PANTHER" id="PTHR21600">
    <property type="entry name" value="MITOCHONDRIAL RNA PSEUDOURIDINE SYNTHASE"/>
    <property type="match status" value="1"/>
</dbReference>
<evidence type="ECO:0000256" key="4">
    <source>
        <dbReference type="PROSITE-ProRule" id="PRU00182"/>
    </source>
</evidence>
<accession>A0A139SKV5</accession>
<dbReference type="GO" id="GO:0000455">
    <property type="term" value="P:enzyme-directed rRNA pseudouridine synthesis"/>
    <property type="evidence" value="ECO:0007669"/>
    <property type="project" value="TreeGrafter"/>
</dbReference>
<proteinExistence type="inferred from homology"/>
<gene>
    <name evidence="7" type="ORF">AXK11_07185</name>
</gene>
<dbReference type="GO" id="GO:0003723">
    <property type="term" value="F:RNA binding"/>
    <property type="evidence" value="ECO:0007669"/>
    <property type="project" value="UniProtKB-KW"/>
</dbReference>
<evidence type="ECO:0000256" key="2">
    <source>
        <dbReference type="ARBA" id="ARBA00023235"/>
    </source>
</evidence>
<dbReference type="Gene3D" id="3.30.2350.10">
    <property type="entry name" value="Pseudouridine synthase"/>
    <property type="match status" value="1"/>
</dbReference>
<dbReference type="PANTHER" id="PTHR21600:SF44">
    <property type="entry name" value="RIBOSOMAL LARGE SUBUNIT PSEUDOURIDINE SYNTHASE D"/>
    <property type="match status" value="1"/>
</dbReference>
<evidence type="ECO:0000259" key="6">
    <source>
        <dbReference type="Pfam" id="PF00849"/>
    </source>
</evidence>
<dbReference type="InterPro" id="IPR006145">
    <property type="entry name" value="PsdUridine_synth_RsuA/RluA"/>
</dbReference>
<dbReference type="CDD" id="cd00165">
    <property type="entry name" value="S4"/>
    <property type="match status" value="1"/>
</dbReference>
<keyword evidence="4" id="KW-0694">RNA-binding</keyword>
<evidence type="ECO:0000256" key="5">
    <source>
        <dbReference type="RuleBase" id="RU362028"/>
    </source>
</evidence>
<dbReference type="InterPro" id="IPR036986">
    <property type="entry name" value="S4_RNA-bd_sf"/>
</dbReference>
<name>A0A139SKV5_9BACT</name>
<feature type="active site" evidence="3">
    <location>
        <position position="147"/>
    </location>
</feature>
<dbReference type="CDD" id="cd02869">
    <property type="entry name" value="PseudoU_synth_RluA_like"/>
    <property type="match status" value="1"/>
</dbReference>
<comment type="function">
    <text evidence="5">Responsible for synthesis of pseudouridine from uracil.</text>
</comment>
<dbReference type="AlphaFoldDB" id="A0A139SKV5"/>
<dbReference type="SUPFAM" id="SSF55120">
    <property type="entry name" value="Pseudouridine synthase"/>
    <property type="match status" value="1"/>
</dbReference>
<dbReference type="GO" id="GO:0009982">
    <property type="term" value="F:pseudouridine synthase activity"/>
    <property type="evidence" value="ECO:0007669"/>
    <property type="project" value="InterPro"/>
</dbReference>
<dbReference type="NCBIfam" id="TIGR00005">
    <property type="entry name" value="rluA_subfam"/>
    <property type="match status" value="1"/>
</dbReference>
<dbReference type="InterPro" id="IPR006225">
    <property type="entry name" value="PsdUridine_synth_RluC/D"/>
</dbReference>
<evidence type="ECO:0000313" key="8">
    <source>
        <dbReference type="Proteomes" id="UP000070058"/>
    </source>
</evidence>
<dbReference type="Proteomes" id="UP000070058">
    <property type="component" value="Unassembled WGS sequence"/>
</dbReference>
<feature type="domain" description="Pseudouridine synthase RsuA/RluA-like" evidence="6">
    <location>
        <begin position="96"/>
        <end position="255"/>
    </location>
</feature>
<sequence>MGAAAAPPGECRTLTVPDGIHRARADKVLAAAFPEHSRVAWQRALSAGLVQADGAVISQAAAVSAGQVLRFRLPETQPLELRPVSIPLNVLFEDEHLLAVNKASGMVVHPGAATGEDTLVHALLAHCAGSLSGIGGVERPGIVHRLDRETSGVILVAKTDAAHRGLSGQFAERRISKHYLALVSGRPQLLSGTLKNTIGRNPNHRHKMALVPPEKGGKPAHTDWEVAESFGERATLMRCQIHTGRTHQIRVHMQSLGHVILGDVVYGWKPDPRLPVNPERVMLHAGQLTLTHPITQQPLDLHAPVPADMERLIKALR</sequence>
<evidence type="ECO:0000256" key="1">
    <source>
        <dbReference type="ARBA" id="ARBA00010876"/>
    </source>
</evidence>
<keyword evidence="2 5" id="KW-0413">Isomerase</keyword>
<dbReference type="Pfam" id="PF00849">
    <property type="entry name" value="PseudoU_synth_2"/>
    <property type="match status" value="1"/>
</dbReference>
<dbReference type="EMBL" id="LSZQ01000052">
    <property type="protein sequence ID" value="KXU35176.1"/>
    <property type="molecule type" value="Genomic_DNA"/>
</dbReference>
<organism evidence="7 8">
    <name type="scientific">Cephaloticoccus primus</name>
    <dbReference type="NCBI Taxonomy" id="1548207"/>
    <lineage>
        <taxon>Bacteria</taxon>
        <taxon>Pseudomonadati</taxon>
        <taxon>Verrucomicrobiota</taxon>
        <taxon>Opitutia</taxon>
        <taxon>Opitutales</taxon>
        <taxon>Opitutaceae</taxon>
        <taxon>Cephaloticoccus</taxon>
    </lineage>
</organism>
<dbReference type="STRING" id="1548207.AXK11_07185"/>
<evidence type="ECO:0000256" key="3">
    <source>
        <dbReference type="PIRSR" id="PIRSR606225-1"/>
    </source>
</evidence>
<dbReference type="PROSITE" id="PS01129">
    <property type="entry name" value="PSI_RLU"/>
    <property type="match status" value="1"/>
</dbReference>
<dbReference type="Gene3D" id="3.10.290.10">
    <property type="entry name" value="RNA-binding S4 domain"/>
    <property type="match status" value="1"/>
</dbReference>
<dbReference type="GO" id="GO:0140098">
    <property type="term" value="F:catalytic activity, acting on RNA"/>
    <property type="evidence" value="ECO:0007669"/>
    <property type="project" value="UniProtKB-ARBA"/>
</dbReference>
<dbReference type="EC" id="5.4.99.-" evidence="5"/>
<dbReference type="PROSITE" id="PS50889">
    <property type="entry name" value="S4"/>
    <property type="match status" value="1"/>
</dbReference>